<evidence type="ECO:0000259" key="2">
    <source>
        <dbReference type="Pfam" id="PF12697"/>
    </source>
</evidence>
<dbReference type="OrthoDB" id="2498029at2759"/>
<dbReference type="SUPFAM" id="SSF53474">
    <property type="entry name" value="alpha/beta-Hydrolases"/>
    <property type="match status" value="1"/>
</dbReference>
<dbReference type="GO" id="GO:0016787">
    <property type="term" value="F:hydrolase activity"/>
    <property type="evidence" value="ECO:0007669"/>
    <property type="project" value="UniProtKB-KW"/>
</dbReference>
<dbReference type="PANTHER" id="PTHR43798">
    <property type="entry name" value="MONOACYLGLYCEROL LIPASE"/>
    <property type="match status" value="1"/>
</dbReference>
<dbReference type="Proteomes" id="UP000077069">
    <property type="component" value="Unassembled WGS sequence"/>
</dbReference>
<dbReference type="InParanoid" id="A0A177C6A4"/>
<evidence type="ECO:0000313" key="4">
    <source>
        <dbReference type="Proteomes" id="UP000077069"/>
    </source>
</evidence>
<dbReference type="InterPro" id="IPR050266">
    <property type="entry name" value="AB_hydrolase_sf"/>
</dbReference>
<proteinExistence type="predicted"/>
<dbReference type="GeneID" id="28771450"/>
<sequence length="281" mass="30889">MTSSRTELIKLQADVTINAVISQPHSPDRHRGRPSLVFLHFWGGSARTWSLVIPHISAKYQTVALDFRGWGNSTGPDTPEAYTITALADDVEASIRELRLERIVLVGLSMGAKVAQLVASRWYSSGVGVLTALEGLVLMSPAPTTPLRLPFEMREQQLHAYDDLNSAAFVAKNVLTASFQDRDLPEFVVDDMIKGRQWAREAWPAYAMGEDVSGEIGRIAVPVLVLAAEKDLVEPVERVRKEVCERIPGAKLQVLNESGHLSPVDAPDAVVENIIQFLDSL</sequence>
<dbReference type="Gene3D" id="3.40.50.1820">
    <property type="entry name" value="alpha/beta hydrolase"/>
    <property type="match status" value="1"/>
</dbReference>
<protein>
    <submittedName>
        <fullName evidence="3">Alpha/beta-hydrolase</fullName>
    </submittedName>
</protein>
<reference evidence="3 4" key="1">
    <citation type="submission" date="2016-05" db="EMBL/GenBank/DDBJ databases">
        <title>Comparative analysis of secretome profiles of manganese(II)-oxidizing ascomycete fungi.</title>
        <authorList>
            <consortium name="DOE Joint Genome Institute"/>
            <person name="Zeiner C.A."/>
            <person name="Purvine S.O."/>
            <person name="Zink E.M."/>
            <person name="Wu S."/>
            <person name="Pasa-Tolic L."/>
            <person name="Chaput D.L."/>
            <person name="Haridas S."/>
            <person name="Grigoriev I.V."/>
            <person name="Santelli C.M."/>
            <person name="Hansel C.M."/>
        </authorList>
    </citation>
    <scope>NUCLEOTIDE SEQUENCE [LARGE SCALE GENOMIC DNA]</scope>
    <source>
        <strain evidence="3 4">AP3s5-JAC2a</strain>
    </source>
</reference>
<evidence type="ECO:0000256" key="1">
    <source>
        <dbReference type="ARBA" id="ARBA00022801"/>
    </source>
</evidence>
<dbReference type="AlphaFoldDB" id="A0A177C6A4"/>
<dbReference type="InterPro" id="IPR029058">
    <property type="entry name" value="AB_hydrolase_fold"/>
</dbReference>
<dbReference type="InterPro" id="IPR000073">
    <property type="entry name" value="AB_hydrolase_1"/>
</dbReference>
<dbReference type="GO" id="GO:0016020">
    <property type="term" value="C:membrane"/>
    <property type="evidence" value="ECO:0007669"/>
    <property type="project" value="TreeGrafter"/>
</dbReference>
<dbReference type="STRING" id="1460663.A0A177C6A4"/>
<keyword evidence="1 3" id="KW-0378">Hydrolase</keyword>
<dbReference type="Pfam" id="PF12697">
    <property type="entry name" value="Abhydrolase_6"/>
    <property type="match status" value="1"/>
</dbReference>
<gene>
    <name evidence="3" type="ORF">CC84DRAFT_961434</name>
</gene>
<name>A0A177C6A4_9PLEO</name>
<accession>A0A177C6A4</accession>
<evidence type="ECO:0000313" key="3">
    <source>
        <dbReference type="EMBL" id="OAG03163.1"/>
    </source>
</evidence>
<dbReference type="RefSeq" id="XP_018033528.1">
    <property type="nucleotide sequence ID" value="XM_018187964.1"/>
</dbReference>
<dbReference type="PANTHER" id="PTHR43798:SF31">
    <property type="entry name" value="AB HYDROLASE SUPERFAMILY PROTEIN YCLE"/>
    <property type="match status" value="1"/>
</dbReference>
<dbReference type="EMBL" id="KV441555">
    <property type="protein sequence ID" value="OAG03163.1"/>
    <property type="molecule type" value="Genomic_DNA"/>
</dbReference>
<feature type="domain" description="AB hydrolase-1" evidence="2">
    <location>
        <begin position="36"/>
        <end position="272"/>
    </location>
</feature>
<keyword evidence="4" id="KW-1185">Reference proteome</keyword>
<organism evidence="3 4">
    <name type="scientific">Paraphaeosphaeria sporulosa</name>
    <dbReference type="NCBI Taxonomy" id="1460663"/>
    <lineage>
        <taxon>Eukaryota</taxon>
        <taxon>Fungi</taxon>
        <taxon>Dikarya</taxon>
        <taxon>Ascomycota</taxon>
        <taxon>Pezizomycotina</taxon>
        <taxon>Dothideomycetes</taxon>
        <taxon>Pleosporomycetidae</taxon>
        <taxon>Pleosporales</taxon>
        <taxon>Massarineae</taxon>
        <taxon>Didymosphaeriaceae</taxon>
        <taxon>Paraphaeosphaeria</taxon>
    </lineage>
</organism>